<dbReference type="InterPro" id="IPR047757">
    <property type="entry name" value="AfsA-like"/>
</dbReference>
<dbReference type="Proteomes" id="UP001604267">
    <property type="component" value="Unassembled WGS sequence"/>
</dbReference>
<feature type="domain" description="A-factor biosynthesis hotdog" evidence="1">
    <location>
        <begin position="208"/>
        <end position="334"/>
    </location>
</feature>
<dbReference type="Pfam" id="PF03756">
    <property type="entry name" value="AfsA"/>
    <property type="match status" value="2"/>
</dbReference>
<name>A0ABW7BB96_9ACTN</name>
<reference evidence="2 3" key="1">
    <citation type="submission" date="2024-10" db="EMBL/GenBank/DDBJ databases">
        <title>The Natural Products Discovery Center: Release of the First 8490 Sequenced Strains for Exploring Actinobacteria Biosynthetic Diversity.</title>
        <authorList>
            <person name="Kalkreuter E."/>
            <person name="Kautsar S.A."/>
            <person name="Yang D."/>
            <person name="Bader C.D."/>
            <person name="Teijaro C.N."/>
            <person name="Fluegel L."/>
            <person name="Davis C.M."/>
            <person name="Simpson J.R."/>
            <person name="Lauterbach L."/>
            <person name="Steele A.D."/>
            <person name="Gui C."/>
            <person name="Meng S."/>
            <person name="Li G."/>
            <person name="Viehrig K."/>
            <person name="Ye F."/>
            <person name="Su P."/>
            <person name="Kiefer A.F."/>
            <person name="Nichols A."/>
            <person name="Cepeda A.J."/>
            <person name="Yan W."/>
            <person name="Fan B."/>
            <person name="Jiang Y."/>
            <person name="Adhikari A."/>
            <person name="Zheng C.-J."/>
            <person name="Schuster L."/>
            <person name="Cowan T.M."/>
            <person name="Smanski M.J."/>
            <person name="Chevrette M.G."/>
            <person name="De Carvalho L.P.S."/>
            <person name="Shen B."/>
        </authorList>
    </citation>
    <scope>NUCLEOTIDE SEQUENCE [LARGE SCALE GENOMIC DNA]</scope>
    <source>
        <strain evidence="2 3">NPDC048320</strain>
    </source>
</reference>
<evidence type="ECO:0000259" key="1">
    <source>
        <dbReference type="Pfam" id="PF03756"/>
    </source>
</evidence>
<protein>
    <submittedName>
        <fullName evidence="2">ScbA/BarX family gamma-butyrolactone biosynthesis protein</fullName>
    </submittedName>
</protein>
<keyword evidence="3" id="KW-1185">Reference proteome</keyword>
<dbReference type="RefSeq" id="WP_392821239.1">
    <property type="nucleotide sequence ID" value="NZ_JBICYV010000016.1"/>
</dbReference>
<dbReference type="InterPro" id="IPR005509">
    <property type="entry name" value="AfsA_hotdog_dom"/>
</dbReference>
<comment type="caution">
    <text evidence="2">The sequence shown here is derived from an EMBL/GenBank/DDBJ whole genome shotgun (WGS) entry which is preliminary data.</text>
</comment>
<feature type="domain" description="A-factor biosynthesis hotdog" evidence="1">
    <location>
        <begin position="29"/>
        <end position="166"/>
    </location>
</feature>
<dbReference type="EMBL" id="JBICYV010000016">
    <property type="protein sequence ID" value="MFG3014475.1"/>
    <property type="molecule type" value="Genomic_DNA"/>
</dbReference>
<dbReference type="NCBIfam" id="NF041195">
    <property type="entry name" value="ScbA_BarX_GamBu"/>
    <property type="match status" value="1"/>
</dbReference>
<evidence type="ECO:0000313" key="3">
    <source>
        <dbReference type="Proteomes" id="UP001604267"/>
    </source>
</evidence>
<gene>
    <name evidence="2" type="ORF">ACGFZB_29450</name>
</gene>
<evidence type="ECO:0000313" key="2">
    <source>
        <dbReference type="EMBL" id="MFG3014475.1"/>
    </source>
</evidence>
<organism evidence="2 3">
    <name type="scientific">Streptomyces cinerochromogenes</name>
    <dbReference type="NCBI Taxonomy" id="66422"/>
    <lineage>
        <taxon>Bacteria</taxon>
        <taxon>Bacillati</taxon>
        <taxon>Actinomycetota</taxon>
        <taxon>Actinomycetes</taxon>
        <taxon>Kitasatosporales</taxon>
        <taxon>Streptomycetaceae</taxon>
        <taxon>Streptomyces</taxon>
    </lineage>
</organism>
<accession>A0ABW7BB96</accession>
<sequence>MTLSEITPELRKPEERETLGFHRTVDRRMVHRASVAEVFVTGMEQTGALTFRSAAQLPLSHGYFNDHTAIPATHDPLLLLEICRQASIYGAHAQLDVPLDTTFMVNDWAIDLRDSAALVIGDKPGELLLSETMTPTYDRRNRITALRFDIGMELAGETVGTAHIRVSSAPTAQYAALRFMQRGSTPPMTSAFRSPGGAVRTTGLPARVGRVNPANVVLADAGFDTERGSLSAVLAPDFGNSGLFDHDYDHIPAMVLMEAARQSALLLASARNPSDGFQRTVSLSALEASFSRFAELDSPVRITAAPDSRTGAPNRVAVTFEQSGTTVAAISTEVRPSATTS</sequence>
<proteinExistence type="predicted"/>